<proteinExistence type="predicted"/>
<evidence type="ECO:0000256" key="1">
    <source>
        <dbReference type="SAM" id="MobiDB-lite"/>
    </source>
</evidence>
<keyword evidence="3" id="KW-1185">Reference proteome</keyword>
<evidence type="ECO:0000313" key="2">
    <source>
        <dbReference type="EMBL" id="GIJ62057.1"/>
    </source>
</evidence>
<name>A0A8J3ZDM5_9ACTN</name>
<dbReference type="RefSeq" id="WP_204007444.1">
    <property type="nucleotide sequence ID" value="NZ_BOPG01000074.1"/>
</dbReference>
<dbReference type="EMBL" id="BOPG01000074">
    <property type="protein sequence ID" value="GIJ62057.1"/>
    <property type="molecule type" value="Genomic_DNA"/>
</dbReference>
<reference evidence="2" key="1">
    <citation type="submission" date="2021-01" db="EMBL/GenBank/DDBJ databases">
        <title>Whole genome shotgun sequence of Virgisporangium aurantiacum NBRC 16421.</title>
        <authorList>
            <person name="Komaki H."/>
            <person name="Tamura T."/>
        </authorList>
    </citation>
    <scope>NUCLEOTIDE SEQUENCE</scope>
    <source>
        <strain evidence="2">NBRC 16421</strain>
    </source>
</reference>
<dbReference type="Proteomes" id="UP000612585">
    <property type="component" value="Unassembled WGS sequence"/>
</dbReference>
<comment type="caution">
    <text evidence="2">The sequence shown here is derived from an EMBL/GenBank/DDBJ whole genome shotgun (WGS) entry which is preliminary data.</text>
</comment>
<evidence type="ECO:0000313" key="3">
    <source>
        <dbReference type="Proteomes" id="UP000612585"/>
    </source>
</evidence>
<organism evidence="2 3">
    <name type="scientific">Virgisporangium aurantiacum</name>
    <dbReference type="NCBI Taxonomy" id="175570"/>
    <lineage>
        <taxon>Bacteria</taxon>
        <taxon>Bacillati</taxon>
        <taxon>Actinomycetota</taxon>
        <taxon>Actinomycetes</taxon>
        <taxon>Micromonosporales</taxon>
        <taxon>Micromonosporaceae</taxon>
        <taxon>Virgisporangium</taxon>
    </lineage>
</organism>
<gene>
    <name evidence="2" type="ORF">Vau01_095730</name>
</gene>
<protein>
    <submittedName>
        <fullName evidence="2">Uncharacterized protein</fullName>
    </submittedName>
</protein>
<sequence length="180" mass="19778">MEFGFREVPRERRPDGIDKPRIDLPKRDTPFPVLARGVPDGELLPQATGEVPDEANSPAGFNLKEALGKATDHISLRIRQAEDARARPADMEWWEVSQLAKRHSLDQIESNRQAIEQAFAKSAPAEQSDFVEAAAALGRTCLLAFLGVPDLSLFDLPTGPLTSILYAATWTEVVHRPAVG</sequence>
<feature type="compositionally biased region" description="Basic and acidic residues" evidence="1">
    <location>
        <begin position="1"/>
        <end position="29"/>
    </location>
</feature>
<dbReference type="AlphaFoldDB" id="A0A8J3ZDM5"/>
<feature type="region of interest" description="Disordered" evidence="1">
    <location>
        <begin position="1"/>
        <end position="53"/>
    </location>
</feature>
<accession>A0A8J3ZDM5</accession>